<dbReference type="Proteomes" id="UP000197019">
    <property type="component" value="Chromosome"/>
</dbReference>
<proteinExistence type="predicted"/>
<protein>
    <submittedName>
        <fullName evidence="1">Uncharacterized protein</fullName>
    </submittedName>
</protein>
<dbReference type="RefSeq" id="WP_088620782.1">
    <property type="nucleotide sequence ID" value="NZ_CP022129.1"/>
</dbReference>
<keyword evidence="2" id="KW-1185">Reference proteome</keyword>
<dbReference type="AlphaFoldDB" id="A0A1Z4C307"/>
<dbReference type="OrthoDB" id="5566346at2"/>
<name>A0A1Z4C307_9GAMM</name>
<organism evidence="1 2">
    <name type="scientific">Methylovulum psychrotolerans</name>
    <dbReference type="NCBI Taxonomy" id="1704499"/>
    <lineage>
        <taxon>Bacteria</taxon>
        <taxon>Pseudomonadati</taxon>
        <taxon>Pseudomonadota</taxon>
        <taxon>Gammaproteobacteria</taxon>
        <taxon>Methylococcales</taxon>
        <taxon>Methylococcaceae</taxon>
        <taxon>Methylovulum</taxon>
    </lineage>
</organism>
<sequence>MIITLENGKTVRGDLLKKAVVRSDLAPIPLTFEGQIRVTGDTGKYLAEGRTLTVNQDVFKIIANPEDTKAQLVQGKQGVEFKQVIALLNNCHTAAFISAKAIIKEKTSLAAIYKAAGAGLAGIDGDVTVPYFCCLAGSCPTFPLAQVLQEQGGVLRWKNGKMAFFRIGDLFNQKPVLTLPDTGADTLSNGFLARHTVPSFYSLADDGSFIYGNRDKTRSSYYVPNKNAQQLQNMSRCLIRRKIINRIDLAPAIAAGDLIGFAGGQALAVITAAHVFESDGAHSKQYTRLWLGEALT</sequence>
<reference evidence="1 2" key="1">
    <citation type="submission" date="2017-06" db="EMBL/GenBank/DDBJ databases">
        <title>Genome Sequencing of the methanotroph Methylovulum psychrotolerants str. HV10-M2 isolated from a high-altitude environment.</title>
        <authorList>
            <person name="Mateos-Rivera A."/>
        </authorList>
    </citation>
    <scope>NUCLEOTIDE SEQUENCE [LARGE SCALE GENOMIC DNA]</scope>
    <source>
        <strain evidence="1 2">HV10_M2</strain>
    </source>
</reference>
<evidence type="ECO:0000313" key="1">
    <source>
        <dbReference type="EMBL" id="ASF47912.1"/>
    </source>
</evidence>
<dbReference type="KEGG" id="mpsy:CEK71_18590"/>
<accession>A0A1Z4C307</accession>
<evidence type="ECO:0000313" key="2">
    <source>
        <dbReference type="Proteomes" id="UP000197019"/>
    </source>
</evidence>
<gene>
    <name evidence="1" type="ORF">CEK71_18590</name>
</gene>
<dbReference type="EMBL" id="CP022129">
    <property type="protein sequence ID" value="ASF47912.1"/>
    <property type="molecule type" value="Genomic_DNA"/>
</dbReference>